<dbReference type="PRINTS" id="PR00040">
    <property type="entry name" value="HTHMERR"/>
</dbReference>
<dbReference type="InterPro" id="IPR000551">
    <property type="entry name" value="MerR-type_HTH_dom"/>
</dbReference>
<evidence type="ECO:0000313" key="5">
    <source>
        <dbReference type="EMBL" id="SFV39093.1"/>
    </source>
</evidence>
<name>A0A1I7NWT4_9HYPH</name>
<dbReference type="AlphaFoldDB" id="A0A1I7NWT4"/>
<dbReference type="InterPro" id="IPR047057">
    <property type="entry name" value="MerR_fam"/>
</dbReference>
<dbReference type="OrthoDB" id="9803659at2"/>
<dbReference type="EMBL" id="FPCH01000005">
    <property type="protein sequence ID" value="SFV39093.1"/>
    <property type="molecule type" value="Genomic_DNA"/>
</dbReference>
<dbReference type="CDD" id="cd04776">
    <property type="entry name" value="HTH_GnyR"/>
    <property type="match status" value="1"/>
</dbReference>
<proteinExistence type="predicted"/>
<dbReference type="SMART" id="SM00422">
    <property type="entry name" value="HTH_MERR"/>
    <property type="match status" value="1"/>
</dbReference>
<evidence type="ECO:0000256" key="2">
    <source>
        <dbReference type="SAM" id="Coils"/>
    </source>
</evidence>
<dbReference type="Gene3D" id="1.10.1660.10">
    <property type="match status" value="1"/>
</dbReference>
<feature type="region of interest" description="Disordered" evidence="3">
    <location>
        <begin position="1"/>
        <end position="20"/>
    </location>
</feature>
<dbReference type="SUPFAM" id="SSF46955">
    <property type="entry name" value="Putative DNA-binding domain"/>
    <property type="match status" value="1"/>
</dbReference>
<evidence type="ECO:0000259" key="4">
    <source>
        <dbReference type="PROSITE" id="PS50937"/>
    </source>
</evidence>
<dbReference type="Proteomes" id="UP000199423">
    <property type="component" value="Unassembled WGS sequence"/>
</dbReference>
<sequence length="145" mass="16337">MTGKTANALPLPPSAHEDAHHEPSYTISALAKEFGITTRTIRFYESRGLISPERIGTARRYSKRDRARLILILRGRNLGFTVEDVSDYLSLYDSDPGQLAQTRHLLDKVKAAIAEIETKRHDIERSLADLAEIRARCEAHLKKNA</sequence>
<dbReference type="STRING" id="51670.SAMN04488557_4118"/>
<feature type="coiled-coil region" evidence="2">
    <location>
        <begin position="99"/>
        <end position="133"/>
    </location>
</feature>
<gene>
    <name evidence="5" type="ORF">SAMN04488557_4118</name>
</gene>
<keyword evidence="2" id="KW-0175">Coiled coil</keyword>
<dbReference type="GO" id="GO:0003677">
    <property type="term" value="F:DNA binding"/>
    <property type="evidence" value="ECO:0007669"/>
    <property type="project" value="UniProtKB-KW"/>
</dbReference>
<feature type="domain" description="HTH merR-type" evidence="4">
    <location>
        <begin position="24"/>
        <end position="91"/>
    </location>
</feature>
<evidence type="ECO:0000256" key="3">
    <source>
        <dbReference type="SAM" id="MobiDB-lite"/>
    </source>
</evidence>
<dbReference type="GO" id="GO:0003700">
    <property type="term" value="F:DNA-binding transcription factor activity"/>
    <property type="evidence" value="ECO:0007669"/>
    <property type="project" value="InterPro"/>
</dbReference>
<accession>A0A1I7NWT4</accession>
<reference evidence="6" key="1">
    <citation type="submission" date="2016-10" db="EMBL/GenBank/DDBJ databases">
        <authorList>
            <person name="Varghese N."/>
            <person name="Submissions S."/>
        </authorList>
    </citation>
    <scope>NUCLEOTIDE SEQUENCE [LARGE SCALE GENOMIC DNA]</scope>
    <source>
        <strain evidence="6">DSM 1565</strain>
    </source>
</reference>
<evidence type="ECO:0000313" key="6">
    <source>
        <dbReference type="Proteomes" id="UP000199423"/>
    </source>
</evidence>
<keyword evidence="1 5" id="KW-0238">DNA-binding</keyword>
<dbReference type="RefSeq" id="WP_092869620.1">
    <property type="nucleotide sequence ID" value="NZ_FPCH01000005.1"/>
</dbReference>
<protein>
    <submittedName>
        <fullName evidence="5">DNA-binding transcriptional regulator, MerR family</fullName>
    </submittedName>
</protein>
<evidence type="ECO:0000256" key="1">
    <source>
        <dbReference type="ARBA" id="ARBA00023125"/>
    </source>
</evidence>
<dbReference type="PANTHER" id="PTHR30204:SF58">
    <property type="entry name" value="HTH-TYPE TRANSCRIPTIONAL REGULATOR YFMP"/>
    <property type="match status" value="1"/>
</dbReference>
<dbReference type="InterPro" id="IPR009061">
    <property type="entry name" value="DNA-bd_dom_put_sf"/>
</dbReference>
<keyword evidence="6" id="KW-1185">Reference proteome</keyword>
<organism evidence="5 6">
    <name type="scientific">Hyphomicrobium facile</name>
    <dbReference type="NCBI Taxonomy" id="51670"/>
    <lineage>
        <taxon>Bacteria</taxon>
        <taxon>Pseudomonadati</taxon>
        <taxon>Pseudomonadota</taxon>
        <taxon>Alphaproteobacteria</taxon>
        <taxon>Hyphomicrobiales</taxon>
        <taxon>Hyphomicrobiaceae</taxon>
        <taxon>Hyphomicrobium</taxon>
    </lineage>
</organism>
<dbReference type="PANTHER" id="PTHR30204">
    <property type="entry name" value="REDOX-CYCLING DRUG-SENSING TRANSCRIPTIONAL ACTIVATOR SOXR"/>
    <property type="match status" value="1"/>
</dbReference>
<dbReference type="Pfam" id="PF13411">
    <property type="entry name" value="MerR_1"/>
    <property type="match status" value="1"/>
</dbReference>
<dbReference type="PROSITE" id="PS50937">
    <property type="entry name" value="HTH_MERR_2"/>
    <property type="match status" value="1"/>
</dbReference>